<feature type="region of interest" description="Disordered" evidence="6">
    <location>
        <begin position="586"/>
        <end position="620"/>
    </location>
</feature>
<organism evidence="8 9">
    <name type="scientific">Fonsecaea monophora</name>
    <dbReference type="NCBI Taxonomy" id="254056"/>
    <lineage>
        <taxon>Eukaryota</taxon>
        <taxon>Fungi</taxon>
        <taxon>Dikarya</taxon>
        <taxon>Ascomycota</taxon>
        <taxon>Pezizomycotina</taxon>
        <taxon>Eurotiomycetes</taxon>
        <taxon>Chaetothyriomycetidae</taxon>
        <taxon>Chaetothyriales</taxon>
        <taxon>Herpotrichiellaceae</taxon>
        <taxon>Fonsecaea</taxon>
    </lineage>
</organism>
<sequence>MAVYAAATSGATASEIADRNETKSILITSPPYNTRPLPGPQPLALRESRTIEGSISRQQERQTTLRQATTFELISPKMMSNQPSSLQQRQRLHRRQNSTPVVAFEAMKVSAAMPQQPRNNLHRRGQSFDLQRSPIRKQQHGSTVSMTNLGPIHGQQILREAQQQRIARPGQQQPNMNMELPISPDCGMFPVTTSMPTSPYNNMRMNAIMQQNSPGMTFSHSQQYFNDLNMSMQNGVPTGLMDENSLQYFHEAQAPQFQQGVGISFDNRRMSQPDLRVQTQLRPHTPSHQIQSAQLPLTPPFSQHNPAVQYSRSLQASPALQSPFPVPMTRGKSLQGIIEHEELGAEPIGSPNKPLFEMAEMPLPEPRRRAGTPPAARQTEPMKVKVESSPGEHDELEAEVPKLEDMVVPDFSAKKAPAGSASPGRPALSPRRMSISDLNLEPGIEASIEETNITLDDIAQFIEGPDPVDNKWVCKYEDCNKRFGRKENIKSHIQTHLGDRQFRCDHCKKCFVRGHDLKRHAKIHTGTKPYPCLCGNSFARHDALTRHRQRGMCIGAFDGVVKKVMKRGRPRKHRPEMDERLDKANRTRQRTVEQHNDPYTSSASSCSVSSWGSPPTETMDNLSIRGSSPFDNMALFGMPQHNLLNMDQMMGFPPDTFSFTPPHSPGYSTGNKPSPVYRELTPAELGEIPELQHSDGSQMLPDLPTMDNGLPMMGATMNMSSGQSLPSLSHSCSSPAADMVAFDFSDLPTNSTSTIHSPQLPVKMEQHERNDFDNFLDYGGMEMGLDPSSQDFFSI</sequence>
<dbReference type="InterPro" id="IPR013087">
    <property type="entry name" value="Znf_C2H2_type"/>
</dbReference>
<dbReference type="GO" id="GO:0005634">
    <property type="term" value="C:nucleus"/>
    <property type="evidence" value="ECO:0007669"/>
    <property type="project" value="UniProtKB-ARBA"/>
</dbReference>
<dbReference type="InterPro" id="IPR036236">
    <property type="entry name" value="Znf_C2H2_sf"/>
</dbReference>
<dbReference type="OrthoDB" id="8117402at2759"/>
<keyword evidence="2" id="KW-0677">Repeat</keyword>
<evidence type="ECO:0000313" key="9">
    <source>
        <dbReference type="Proteomes" id="UP000077002"/>
    </source>
</evidence>
<dbReference type="EMBL" id="LVKK01000099">
    <property type="protein sequence ID" value="OAG36132.1"/>
    <property type="molecule type" value="Genomic_DNA"/>
</dbReference>
<feature type="domain" description="C2H2-type" evidence="7">
    <location>
        <begin position="502"/>
        <end position="529"/>
    </location>
</feature>
<evidence type="ECO:0000256" key="2">
    <source>
        <dbReference type="ARBA" id="ARBA00022737"/>
    </source>
</evidence>
<evidence type="ECO:0000256" key="4">
    <source>
        <dbReference type="ARBA" id="ARBA00022833"/>
    </source>
</evidence>
<feature type="domain" description="C2H2-type" evidence="7">
    <location>
        <begin position="472"/>
        <end position="501"/>
    </location>
</feature>
<dbReference type="Pfam" id="PF00096">
    <property type="entry name" value="zf-C2H2"/>
    <property type="match status" value="1"/>
</dbReference>
<feature type="compositionally biased region" description="Basic and acidic residues" evidence="6">
    <location>
        <begin position="380"/>
        <end position="394"/>
    </location>
</feature>
<dbReference type="SMART" id="SM00355">
    <property type="entry name" value="ZnF_C2H2"/>
    <property type="match status" value="2"/>
</dbReference>
<dbReference type="SUPFAM" id="SSF57667">
    <property type="entry name" value="beta-beta-alpha zinc fingers"/>
    <property type="match status" value="1"/>
</dbReference>
<dbReference type="GO" id="GO:0008270">
    <property type="term" value="F:zinc ion binding"/>
    <property type="evidence" value="ECO:0007669"/>
    <property type="project" value="UniProtKB-KW"/>
</dbReference>
<dbReference type="GO" id="GO:0045944">
    <property type="term" value="P:positive regulation of transcription by RNA polymerase II"/>
    <property type="evidence" value="ECO:0007669"/>
    <property type="project" value="UniProtKB-ARBA"/>
</dbReference>
<name>A0A177EYL5_9EURO</name>
<dbReference type="Gene3D" id="3.30.160.60">
    <property type="entry name" value="Classic Zinc Finger"/>
    <property type="match status" value="3"/>
</dbReference>
<protein>
    <recommendedName>
        <fullName evidence="7">C2H2-type domain-containing protein</fullName>
    </recommendedName>
</protein>
<proteinExistence type="predicted"/>
<accession>A0A177EYL5</accession>
<dbReference type="PROSITE" id="PS00028">
    <property type="entry name" value="ZINC_FINGER_C2H2_1"/>
    <property type="match status" value="2"/>
</dbReference>
<keyword evidence="3 5" id="KW-0863">Zinc-finger</keyword>
<comment type="caution">
    <text evidence="8">The sequence shown here is derived from an EMBL/GenBank/DDBJ whole genome shotgun (WGS) entry which is preliminary data.</text>
</comment>
<dbReference type="AlphaFoldDB" id="A0A177EYL5"/>
<dbReference type="FunFam" id="3.30.160.60:FF:000504">
    <property type="entry name" value="C2H2 transcription factor swi5"/>
    <property type="match status" value="1"/>
</dbReference>
<keyword evidence="9" id="KW-1185">Reference proteome</keyword>
<evidence type="ECO:0000256" key="5">
    <source>
        <dbReference type="PROSITE-ProRule" id="PRU00042"/>
    </source>
</evidence>
<dbReference type="PROSITE" id="PS50157">
    <property type="entry name" value="ZINC_FINGER_C2H2_2"/>
    <property type="match status" value="2"/>
</dbReference>
<dbReference type="PANTHER" id="PTHR19818:SF139">
    <property type="entry name" value="PAIR-RULE PROTEIN ODD-PAIRED"/>
    <property type="match status" value="1"/>
</dbReference>
<dbReference type="FunFam" id="3.30.160.60:FF:001649">
    <property type="entry name" value="C2H2 transcription factor Swi5"/>
    <property type="match status" value="1"/>
</dbReference>
<evidence type="ECO:0000259" key="7">
    <source>
        <dbReference type="PROSITE" id="PS50157"/>
    </source>
</evidence>
<feature type="compositionally biased region" description="Basic and acidic residues" evidence="6">
    <location>
        <begin position="586"/>
        <end position="596"/>
    </location>
</feature>
<evidence type="ECO:0000256" key="6">
    <source>
        <dbReference type="SAM" id="MobiDB-lite"/>
    </source>
</evidence>
<dbReference type="GeneID" id="34604801"/>
<dbReference type="GO" id="GO:0000981">
    <property type="term" value="F:DNA-binding transcription factor activity, RNA polymerase II-specific"/>
    <property type="evidence" value="ECO:0007669"/>
    <property type="project" value="TreeGrafter"/>
</dbReference>
<evidence type="ECO:0000256" key="1">
    <source>
        <dbReference type="ARBA" id="ARBA00022723"/>
    </source>
</evidence>
<dbReference type="GO" id="GO:0000978">
    <property type="term" value="F:RNA polymerase II cis-regulatory region sequence-specific DNA binding"/>
    <property type="evidence" value="ECO:0007669"/>
    <property type="project" value="TreeGrafter"/>
</dbReference>
<dbReference type="Proteomes" id="UP000077002">
    <property type="component" value="Unassembled WGS sequence"/>
</dbReference>
<keyword evidence="1" id="KW-0479">Metal-binding</keyword>
<dbReference type="InterPro" id="IPR050329">
    <property type="entry name" value="GLI_C2H2-zinc-finger"/>
</dbReference>
<feature type="region of interest" description="Disordered" evidence="6">
    <location>
        <begin position="364"/>
        <end position="394"/>
    </location>
</feature>
<dbReference type="PANTHER" id="PTHR19818">
    <property type="entry name" value="ZINC FINGER PROTEIN ZIC AND GLI"/>
    <property type="match status" value="1"/>
</dbReference>
<evidence type="ECO:0000256" key="3">
    <source>
        <dbReference type="ARBA" id="ARBA00022771"/>
    </source>
</evidence>
<keyword evidence="4" id="KW-0862">Zinc</keyword>
<feature type="compositionally biased region" description="Low complexity" evidence="6">
    <location>
        <begin position="601"/>
        <end position="613"/>
    </location>
</feature>
<evidence type="ECO:0000313" key="8">
    <source>
        <dbReference type="EMBL" id="OAG36132.1"/>
    </source>
</evidence>
<dbReference type="RefSeq" id="XP_022508084.1">
    <property type="nucleotide sequence ID" value="XM_022659601.1"/>
</dbReference>
<reference evidence="8 9" key="1">
    <citation type="submission" date="2016-03" db="EMBL/GenBank/DDBJ databases">
        <title>Draft genome sequence of the Fonsecaea monophora CBS 269.37.</title>
        <authorList>
            <person name="Bombassaro A."/>
            <person name="Vinicius W.A."/>
            <person name="De Hoog S."/>
            <person name="Sun J."/>
            <person name="Souza E.M."/>
            <person name="Raittz R.T."/>
            <person name="Costa F."/>
            <person name="Leao A.C."/>
            <person name="Tadra-Sfeir M.Z."/>
            <person name="Baura V."/>
            <person name="Balsanelli E."/>
            <person name="Pedrosa F.O."/>
            <person name="Moreno L.F."/>
            <person name="Steffens M.B."/>
            <person name="Xi L."/>
            <person name="Bocca A.L."/>
            <person name="Felipe M.S."/>
            <person name="Teixeira M."/>
            <person name="Telles Filho F.Q."/>
            <person name="Azevedo C.M."/>
            <person name="Gomes R."/>
            <person name="Vicente V.A."/>
        </authorList>
    </citation>
    <scope>NUCLEOTIDE SEQUENCE [LARGE SCALE GENOMIC DNA]</scope>
    <source>
        <strain evidence="8 9">CBS 269.37</strain>
    </source>
</reference>
<gene>
    <name evidence="8" type="ORF">AYO21_09672</name>
</gene>